<dbReference type="Proteomes" id="UP001162483">
    <property type="component" value="Unassembled WGS sequence"/>
</dbReference>
<protein>
    <submittedName>
        <fullName evidence="1">Uncharacterized protein</fullName>
    </submittedName>
</protein>
<name>A0ABN9BWH3_9NEOB</name>
<organism evidence="1 2">
    <name type="scientific">Staurois parvus</name>
    <dbReference type="NCBI Taxonomy" id="386267"/>
    <lineage>
        <taxon>Eukaryota</taxon>
        <taxon>Metazoa</taxon>
        <taxon>Chordata</taxon>
        <taxon>Craniata</taxon>
        <taxon>Vertebrata</taxon>
        <taxon>Euteleostomi</taxon>
        <taxon>Amphibia</taxon>
        <taxon>Batrachia</taxon>
        <taxon>Anura</taxon>
        <taxon>Neobatrachia</taxon>
        <taxon>Ranoidea</taxon>
        <taxon>Ranidae</taxon>
        <taxon>Staurois</taxon>
    </lineage>
</organism>
<accession>A0ABN9BWH3</accession>
<evidence type="ECO:0000313" key="2">
    <source>
        <dbReference type="Proteomes" id="UP001162483"/>
    </source>
</evidence>
<evidence type="ECO:0000313" key="1">
    <source>
        <dbReference type="EMBL" id="CAI9551797.1"/>
    </source>
</evidence>
<sequence>MSGQFAPGCNPHLLASFTAAPELKIGICRCLSLLKRFNAPGTFFIGFFEFGQRHRGPMISYCPGAP</sequence>
<keyword evidence="2" id="KW-1185">Reference proteome</keyword>
<dbReference type="EMBL" id="CATNWA010006282">
    <property type="protein sequence ID" value="CAI9551797.1"/>
    <property type="molecule type" value="Genomic_DNA"/>
</dbReference>
<comment type="caution">
    <text evidence="1">The sequence shown here is derived from an EMBL/GenBank/DDBJ whole genome shotgun (WGS) entry which is preliminary data.</text>
</comment>
<reference evidence="1" key="1">
    <citation type="submission" date="2023-05" db="EMBL/GenBank/DDBJ databases">
        <authorList>
            <person name="Stuckert A."/>
        </authorList>
    </citation>
    <scope>NUCLEOTIDE SEQUENCE</scope>
</reference>
<feature type="non-terminal residue" evidence="1">
    <location>
        <position position="66"/>
    </location>
</feature>
<gene>
    <name evidence="1" type="ORF">SPARVUS_LOCUS3792185</name>
</gene>
<proteinExistence type="predicted"/>